<organism evidence="2 3">
    <name type="scientific">Sporothrix schenckii 1099-18</name>
    <dbReference type="NCBI Taxonomy" id="1397361"/>
    <lineage>
        <taxon>Eukaryota</taxon>
        <taxon>Fungi</taxon>
        <taxon>Dikarya</taxon>
        <taxon>Ascomycota</taxon>
        <taxon>Pezizomycotina</taxon>
        <taxon>Sordariomycetes</taxon>
        <taxon>Sordariomycetidae</taxon>
        <taxon>Ophiostomatales</taxon>
        <taxon>Ophiostomataceae</taxon>
        <taxon>Sporothrix</taxon>
    </lineage>
</organism>
<dbReference type="RefSeq" id="XP_016583561.1">
    <property type="nucleotide sequence ID" value="XM_016736974.1"/>
</dbReference>
<dbReference type="KEGG" id="ssck:SPSK_10651"/>
<reference evidence="2 3" key="2">
    <citation type="journal article" date="2015" name="Eukaryot. Cell">
        <title>Asexual propagation of a virulent clone complex in a human and feline outbreak of sporotrichosis.</title>
        <authorList>
            <person name="Teixeira Mde M."/>
            <person name="Rodrigues A.M."/>
            <person name="Tsui C.K."/>
            <person name="de Almeida L.G."/>
            <person name="Van Diepeningen A.D."/>
            <person name="van den Ende B.G."/>
            <person name="Fernandes G.F."/>
            <person name="Kano R."/>
            <person name="Hamelin R.C."/>
            <person name="Lopes-Bezerra L.M."/>
            <person name="Vasconcelos A.T."/>
            <person name="de Hoog S."/>
            <person name="de Camargo Z.P."/>
            <person name="Felipe M.S."/>
        </authorList>
    </citation>
    <scope>NUCLEOTIDE SEQUENCE [LARGE SCALE GENOMIC DNA]</scope>
    <source>
        <strain evidence="2 3">1099-18</strain>
    </source>
</reference>
<dbReference type="GeneID" id="27672251"/>
<reference evidence="2 3" key="1">
    <citation type="journal article" date="2014" name="BMC Genomics">
        <title>Comparative genomics of the major fungal agents of human and animal Sporotrichosis: Sporothrix schenckii and Sporothrix brasiliensis.</title>
        <authorList>
            <person name="Teixeira M.M."/>
            <person name="de Almeida L.G."/>
            <person name="Kubitschek-Barreira P."/>
            <person name="Alves F.L."/>
            <person name="Kioshima E.S."/>
            <person name="Abadio A.K."/>
            <person name="Fernandes L."/>
            <person name="Derengowski L.S."/>
            <person name="Ferreira K.S."/>
            <person name="Souza R.C."/>
            <person name="Ruiz J.C."/>
            <person name="de Andrade N.C."/>
            <person name="Paes H.C."/>
            <person name="Nicola A.M."/>
            <person name="Albuquerque P."/>
            <person name="Gerber A.L."/>
            <person name="Martins V.P."/>
            <person name="Peconick L.D."/>
            <person name="Neto A.V."/>
            <person name="Chaucanez C.B."/>
            <person name="Silva P.A."/>
            <person name="Cunha O.L."/>
            <person name="de Oliveira F.F."/>
            <person name="dos Santos T.C."/>
            <person name="Barros A.L."/>
            <person name="Soares M.A."/>
            <person name="de Oliveira L.M."/>
            <person name="Marini M.M."/>
            <person name="Villalobos-Duno H."/>
            <person name="Cunha M.M."/>
            <person name="de Hoog S."/>
            <person name="da Silveira J.F."/>
            <person name="Henrissat B."/>
            <person name="Nino-Vega G.A."/>
            <person name="Cisalpino P.S."/>
            <person name="Mora-Montes H.M."/>
            <person name="Almeida S.R."/>
            <person name="Stajich J.E."/>
            <person name="Lopes-Bezerra L.M."/>
            <person name="Vasconcelos A.T."/>
            <person name="Felipe M.S."/>
        </authorList>
    </citation>
    <scope>NUCLEOTIDE SEQUENCE [LARGE SCALE GENOMIC DNA]</scope>
    <source>
        <strain evidence="2 3">1099-18</strain>
    </source>
</reference>
<feature type="compositionally biased region" description="Basic and acidic residues" evidence="1">
    <location>
        <begin position="57"/>
        <end position="67"/>
    </location>
</feature>
<evidence type="ECO:0000256" key="1">
    <source>
        <dbReference type="SAM" id="MobiDB-lite"/>
    </source>
</evidence>
<proteinExistence type="predicted"/>
<name>A0A0F2LWL3_SPOSC</name>
<dbReference type="AlphaFoldDB" id="A0A0F2LWL3"/>
<dbReference type="EMBL" id="AXCR01000012">
    <property type="protein sequence ID" value="KJR80885.1"/>
    <property type="molecule type" value="Genomic_DNA"/>
</dbReference>
<comment type="caution">
    <text evidence="2">The sequence shown here is derived from an EMBL/GenBank/DDBJ whole genome shotgun (WGS) entry which is preliminary data.</text>
</comment>
<dbReference type="VEuPathDB" id="FungiDB:SPSK_10651"/>
<gene>
    <name evidence="2" type="ORF">SPSK_10651</name>
</gene>
<sequence>MERKTTRKEAQENANESSGKEGGDDERCVDGRRREKREELETNGEKKEKGRKSRKKYGQDGRKRVQERTPGQNGPQVWRTKSSSKNGRGLAADLSSALATPGGAGAVACACLVASLRGCPCNTPSCVASSLRQWGCTCCFWLVLASSPLWNYGAVGLEFGVRHWVYGAGAMGGFRFGACWDHWSRDFSSKTRLELSLKITWRAKPNC</sequence>
<feature type="compositionally biased region" description="Basic and acidic residues" evidence="1">
    <location>
        <begin position="18"/>
        <end position="48"/>
    </location>
</feature>
<accession>A0A0F2LWL3</accession>
<protein>
    <submittedName>
        <fullName evidence="2">Uncharacterized protein</fullName>
    </submittedName>
</protein>
<evidence type="ECO:0000313" key="3">
    <source>
        <dbReference type="Proteomes" id="UP000033710"/>
    </source>
</evidence>
<evidence type="ECO:0000313" key="2">
    <source>
        <dbReference type="EMBL" id="KJR80885.1"/>
    </source>
</evidence>
<feature type="region of interest" description="Disordered" evidence="1">
    <location>
        <begin position="1"/>
        <end position="86"/>
    </location>
</feature>
<dbReference type="Proteomes" id="UP000033710">
    <property type="component" value="Unassembled WGS sequence"/>
</dbReference>
<feature type="compositionally biased region" description="Basic and acidic residues" evidence="1">
    <location>
        <begin position="1"/>
        <end position="11"/>
    </location>
</feature>
<feature type="compositionally biased region" description="Polar residues" evidence="1">
    <location>
        <begin position="69"/>
        <end position="86"/>
    </location>
</feature>